<evidence type="ECO:0000256" key="15">
    <source>
        <dbReference type="SAM" id="Phobius"/>
    </source>
</evidence>
<keyword evidence="10" id="KW-0238">DNA-binding</keyword>
<dbReference type="AlphaFoldDB" id="A0A834T4Z0"/>
<dbReference type="GO" id="GO:0015031">
    <property type="term" value="P:protein transport"/>
    <property type="evidence" value="ECO:0007669"/>
    <property type="project" value="UniProtKB-KW"/>
</dbReference>
<evidence type="ECO:0000256" key="1">
    <source>
        <dbReference type="ARBA" id="ARBA00002501"/>
    </source>
</evidence>
<comment type="subcellular location">
    <subcellularLocation>
        <location evidence="3">Endomembrane system</location>
        <topology evidence="3">Multi-pass membrane protein</topology>
    </subcellularLocation>
    <subcellularLocation>
        <location evidence="2">Nucleus</location>
    </subcellularLocation>
</comment>
<dbReference type="EMBL" id="JAAIUW010000009">
    <property type="protein sequence ID" value="KAF7816173.1"/>
    <property type="molecule type" value="Genomic_DNA"/>
</dbReference>
<evidence type="ECO:0000256" key="10">
    <source>
        <dbReference type="ARBA" id="ARBA00023125"/>
    </source>
</evidence>
<dbReference type="Pfam" id="PF03208">
    <property type="entry name" value="PRA1"/>
    <property type="match status" value="1"/>
</dbReference>
<evidence type="ECO:0000256" key="5">
    <source>
        <dbReference type="ARBA" id="ARBA00006756"/>
    </source>
</evidence>
<dbReference type="SUPFAM" id="SSF118290">
    <property type="entry name" value="WRKY DNA-binding domain"/>
    <property type="match status" value="1"/>
</dbReference>
<comment type="caution">
    <text evidence="17">The sequence shown here is derived from an EMBL/GenBank/DDBJ whole genome shotgun (WGS) entry which is preliminary data.</text>
</comment>
<accession>A0A834T4Z0</accession>
<keyword evidence="7 15" id="KW-0812">Transmembrane</keyword>
<keyword evidence="6 14" id="KW-0813">Transport</keyword>
<evidence type="ECO:0000256" key="4">
    <source>
        <dbReference type="ARBA" id="ARBA00006483"/>
    </source>
</evidence>
<comment type="similarity">
    <text evidence="4">Belongs to the PRA1 family.</text>
</comment>
<name>A0A834T4Z0_9FABA</name>
<keyword evidence="14" id="KW-0653">Protein transport</keyword>
<dbReference type="PANTHER" id="PTHR12542">
    <property type="entry name" value="EXOCYST COMPLEX PROTEIN EXO70"/>
    <property type="match status" value="1"/>
</dbReference>
<keyword evidence="9" id="KW-0805">Transcription regulation</keyword>
<dbReference type="Gene3D" id="2.20.25.80">
    <property type="entry name" value="WRKY domain"/>
    <property type="match status" value="1"/>
</dbReference>
<dbReference type="InterPro" id="IPR016159">
    <property type="entry name" value="Cullin_repeat-like_dom_sf"/>
</dbReference>
<dbReference type="GO" id="GO:0000145">
    <property type="term" value="C:exocyst"/>
    <property type="evidence" value="ECO:0007669"/>
    <property type="project" value="InterPro"/>
</dbReference>
<dbReference type="InterPro" id="IPR003657">
    <property type="entry name" value="WRKY_dom"/>
</dbReference>
<keyword evidence="13" id="KW-0539">Nucleus</keyword>
<sequence>MASARISPSEKLTINITIATLEAFLTRLSRHAHRAWANRRPWIELLDRTAICRPESLAEAASRIRKNLYYFRVNYLIVLALVLAVSLLSHPLSLLLLGALIGAWLFLYVLRPSDQQLVIFGRAFSDCEALIGLSLVTVVVILLTSVVSLLVSTFTMGLVIVCAHGAFRVPEDLFLEEQGPWASGLFAFVGNSGPWASLSLSRQIDLGFEVDLFNFFLGLLIAQLMMFNKWLAFVGAPICYFLMLLRSYLDSKPHTESETISINGHVTVQIDASNEVEEEAQSDSENGFYTILREDTVHFAPDIEDKLKNTVDAGFAEDCCHVFISWRRQILDNKLLTIRLEKLNLNEIENVPLNFLENKIQRWIMASNYLIRTLLPSERNLCNRVFSGFTPYGDFCFTELCKRPVIQLLNFADAIAAGNGSPERLFRILGLFETLRDLLPGFDSVFSNQYSVVLRNRAFDIERRLREAIKGIFMELENLTHQESAKVVLSNGGLHPLTHYIMNYLGVACKSWRTLERVFRGESSSSSSFSVQVSQIMDLLNSSLERISRKYKDSVLCSVFMMNNLRYIVQKSKRSEVGMVLGEKWIQKHVRKVREYLVEYKSRSWSHVVGMLGDTMRPDAEKIMKVFRLEIEGICEAQSKWVMFDEKLSERVRSSLKKTLVSAYEEGEGTYMKQEDIVAAIDKLFKERDELKNCRNIQPSWTLITPAAQDSYEWSKHAQETILNSTSPRNHYWCIHKFKQGCQASKQVQLIQDNPKIYKTRYTGFHTCRFCRIIPEAPEMLTIADNEESSIICPESSTHPLKQE</sequence>
<evidence type="ECO:0000256" key="14">
    <source>
        <dbReference type="RuleBase" id="RU365026"/>
    </source>
</evidence>
<dbReference type="InterPro" id="IPR046364">
    <property type="entry name" value="Exo70_C"/>
</dbReference>
<feature type="transmembrane region" description="Helical" evidence="15">
    <location>
        <begin position="212"/>
        <end position="245"/>
    </location>
</feature>
<reference evidence="17" key="1">
    <citation type="submission" date="2020-09" db="EMBL/GenBank/DDBJ databases">
        <title>Genome-Enabled Discovery of Anthraquinone Biosynthesis in Senna tora.</title>
        <authorList>
            <person name="Kang S.-H."/>
            <person name="Pandey R.P."/>
            <person name="Lee C.-M."/>
            <person name="Sim J.-S."/>
            <person name="Jeong J.-T."/>
            <person name="Choi B.-S."/>
            <person name="Jung M."/>
            <person name="Ginzburg D."/>
            <person name="Zhao K."/>
            <person name="Won S.Y."/>
            <person name="Oh T.-J."/>
            <person name="Yu Y."/>
            <person name="Kim N.-H."/>
            <person name="Lee O.R."/>
            <person name="Lee T.-H."/>
            <person name="Bashyal P."/>
            <person name="Kim T.-S."/>
            <person name="Lee W.-H."/>
            <person name="Kawkins C."/>
            <person name="Kim C.-K."/>
            <person name="Kim J.S."/>
            <person name="Ahn B.O."/>
            <person name="Rhee S.Y."/>
            <person name="Sohng J.K."/>
        </authorList>
    </citation>
    <scope>NUCLEOTIDE SEQUENCE</scope>
    <source>
        <tissue evidence="17">Leaf</tissue>
    </source>
</reference>
<dbReference type="GO" id="GO:0043565">
    <property type="term" value="F:sequence-specific DNA binding"/>
    <property type="evidence" value="ECO:0007669"/>
    <property type="project" value="InterPro"/>
</dbReference>
<evidence type="ECO:0000256" key="2">
    <source>
        <dbReference type="ARBA" id="ARBA00004123"/>
    </source>
</evidence>
<dbReference type="InterPro" id="IPR004140">
    <property type="entry name" value="Exo70"/>
</dbReference>
<dbReference type="SUPFAM" id="SSF74788">
    <property type="entry name" value="Cullin repeat-like"/>
    <property type="match status" value="1"/>
</dbReference>
<evidence type="ECO:0000256" key="6">
    <source>
        <dbReference type="ARBA" id="ARBA00022448"/>
    </source>
</evidence>
<protein>
    <recommendedName>
        <fullName evidence="14">Exocyst subunit Exo70 family protein</fullName>
    </recommendedName>
</protein>
<evidence type="ECO:0000256" key="8">
    <source>
        <dbReference type="ARBA" id="ARBA00022989"/>
    </source>
</evidence>
<dbReference type="PROSITE" id="PS50811">
    <property type="entry name" value="WRKY"/>
    <property type="match status" value="1"/>
</dbReference>
<feature type="transmembrane region" description="Helical" evidence="15">
    <location>
        <begin position="130"/>
        <end position="161"/>
    </location>
</feature>
<evidence type="ECO:0000256" key="7">
    <source>
        <dbReference type="ARBA" id="ARBA00022692"/>
    </source>
</evidence>
<dbReference type="PANTHER" id="PTHR12542:SF96">
    <property type="entry name" value="EXOCYST COMPLEX COMPONENT EXO70B1"/>
    <property type="match status" value="1"/>
</dbReference>
<evidence type="ECO:0000313" key="18">
    <source>
        <dbReference type="Proteomes" id="UP000634136"/>
    </source>
</evidence>
<evidence type="ECO:0000256" key="11">
    <source>
        <dbReference type="ARBA" id="ARBA00023136"/>
    </source>
</evidence>
<feature type="domain" description="WRKY" evidence="16">
    <location>
        <begin position="710"/>
        <end position="766"/>
    </location>
</feature>
<dbReference type="GO" id="GO:0006887">
    <property type="term" value="P:exocytosis"/>
    <property type="evidence" value="ECO:0007669"/>
    <property type="project" value="UniProtKB-KW"/>
</dbReference>
<dbReference type="GO" id="GO:0005634">
    <property type="term" value="C:nucleus"/>
    <property type="evidence" value="ECO:0007669"/>
    <property type="project" value="UniProtKB-SubCell"/>
</dbReference>
<proteinExistence type="inferred from homology"/>
<organism evidence="17 18">
    <name type="scientific">Senna tora</name>
    <dbReference type="NCBI Taxonomy" id="362788"/>
    <lineage>
        <taxon>Eukaryota</taxon>
        <taxon>Viridiplantae</taxon>
        <taxon>Streptophyta</taxon>
        <taxon>Embryophyta</taxon>
        <taxon>Tracheophyta</taxon>
        <taxon>Spermatophyta</taxon>
        <taxon>Magnoliopsida</taxon>
        <taxon>eudicotyledons</taxon>
        <taxon>Gunneridae</taxon>
        <taxon>Pentapetalae</taxon>
        <taxon>rosids</taxon>
        <taxon>fabids</taxon>
        <taxon>Fabales</taxon>
        <taxon>Fabaceae</taxon>
        <taxon>Caesalpinioideae</taxon>
        <taxon>Cassia clade</taxon>
        <taxon>Senna</taxon>
    </lineage>
</organism>
<evidence type="ECO:0000259" key="16">
    <source>
        <dbReference type="PROSITE" id="PS50811"/>
    </source>
</evidence>
<comment type="function">
    <text evidence="1">May be involved in both secretory and endocytic intracellular trafficking in the endosomal/prevacuolar compartments.</text>
</comment>
<dbReference type="Proteomes" id="UP000634136">
    <property type="component" value="Unassembled WGS sequence"/>
</dbReference>
<keyword evidence="14" id="KW-0268">Exocytosis</keyword>
<dbReference type="InterPro" id="IPR036576">
    <property type="entry name" value="WRKY_dom_sf"/>
</dbReference>
<evidence type="ECO:0000256" key="12">
    <source>
        <dbReference type="ARBA" id="ARBA00023163"/>
    </source>
</evidence>
<comment type="similarity">
    <text evidence="5 14">Belongs to the EXO70 family.</text>
</comment>
<dbReference type="Pfam" id="PF03081">
    <property type="entry name" value="Exo70_C"/>
    <property type="match status" value="1"/>
</dbReference>
<dbReference type="Pfam" id="PF03106">
    <property type="entry name" value="WRKY"/>
    <property type="match status" value="1"/>
</dbReference>
<dbReference type="SMART" id="SM00774">
    <property type="entry name" value="WRKY"/>
    <property type="match status" value="1"/>
</dbReference>
<keyword evidence="11 15" id="KW-0472">Membrane</keyword>
<comment type="function">
    <text evidence="14">Component of the exocyst complex.</text>
</comment>
<dbReference type="GO" id="GO:0005783">
    <property type="term" value="C:endoplasmic reticulum"/>
    <property type="evidence" value="ECO:0007669"/>
    <property type="project" value="UniProtKB-ARBA"/>
</dbReference>
<dbReference type="InterPro" id="IPR004895">
    <property type="entry name" value="Prenylated_rab_accept_PRA1"/>
</dbReference>
<keyword evidence="8 15" id="KW-1133">Transmembrane helix</keyword>
<feature type="transmembrane region" description="Helical" evidence="15">
    <location>
        <begin position="94"/>
        <end position="110"/>
    </location>
</feature>
<evidence type="ECO:0000256" key="3">
    <source>
        <dbReference type="ARBA" id="ARBA00004127"/>
    </source>
</evidence>
<evidence type="ECO:0000256" key="9">
    <source>
        <dbReference type="ARBA" id="ARBA00023015"/>
    </source>
</evidence>
<keyword evidence="18" id="KW-1185">Reference proteome</keyword>
<feature type="transmembrane region" description="Helical" evidence="15">
    <location>
        <begin position="69"/>
        <end position="88"/>
    </location>
</feature>
<evidence type="ECO:0000313" key="17">
    <source>
        <dbReference type="EMBL" id="KAF7816173.1"/>
    </source>
</evidence>
<dbReference type="GO" id="GO:0003700">
    <property type="term" value="F:DNA-binding transcription factor activity"/>
    <property type="evidence" value="ECO:0007669"/>
    <property type="project" value="InterPro"/>
</dbReference>
<evidence type="ECO:0000256" key="13">
    <source>
        <dbReference type="ARBA" id="ARBA00023242"/>
    </source>
</evidence>
<keyword evidence="12" id="KW-0804">Transcription</keyword>
<dbReference type="OrthoDB" id="1922221at2759"/>
<feature type="transmembrane region" description="Helical" evidence="15">
    <location>
        <begin position="181"/>
        <end position="200"/>
    </location>
</feature>
<dbReference type="GO" id="GO:0005546">
    <property type="term" value="F:phosphatidylinositol-4,5-bisphosphate binding"/>
    <property type="evidence" value="ECO:0007669"/>
    <property type="project" value="InterPro"/>
</dbReference>
<dbReference type="Gene3D" id="1.20.1280.170">
    <property type="entry name" value="Exocyst complex component Exo70"/>
    <property type="match status" value="1"/>
</dbReference>
<gene>
    <name evidence="17" type="ORF">G2W53_030142</name>
</gene>